<dbReference type="Ensembl" id="ENSAPET00000024714.1">
    <property type="protein sequence ID" value="ENSAPEP00000024082.1"/>
    <property type="gene ID" value="ENSAPEG00000017131.1"/>
</dbReference>
<name>A0A3P8TM09_AMPPE</name>
<dbReference type="AlphaFoldDB" id="A0A3P8TM09"/>
<evidence type="ECO:0000256" key="1">
    <source>
        <dbReference type="ARBA" id="ARBA00004613"/>
    </source>
</evidence>
<dbReference type="PROSITE" id="PS00799">
    <property type="entry name" value="GRANULINS"/>
    <property type="match status" value="2"/>
</dbReference>
<protein>
    <recommendedName>
        <fullName evidence="5">Granulins domain-containing protein</fullName>
    </recommendedName>
</protein>
<sequence length="313" mass="34416">MSLCKCIFVNVSLQMLRITLQLLVGVLVLGVALCDIRCPDGNRCPDLTTCCLSSLGYRCCPYPKAVCCSDLAHCCPSGFRCNLATQRCEKADQPWLSIPMAKKEAAEEPSSPVLPVIPLQDSDSNHVPEQTKSTIVHCDNYYYCQDGTTCCRHPKGAWFCCPYSPGRCCLDGYHCCPYGYDCDLTYTHCVRNTLMYPFPSKQALSSLPASRISTPEDKSSLEEAPMTALTEALSSPSDDRVIRCDAKFYCPAGRSCCRGPTGNWNCCPFPLGQCCSDGKHCCEFGYTCDPSSLSCRKWYSEVPSGAQEDAQTL</sequence>
<dbReference type="SMART" id="SM00277">
    <property type="entry name" value="GRAN"/>
    <property type="match status" value="3"/>
</dbReference>
<keyword evidence="3" id="KW-0964">Secreted</keyword>
<dbReference type="Proteomes" id="UP000265080">
    <property type="component" value="Chromosome 17"/>
</dbReference>
<dbReference type="STRING" id="161767.ENSAPEP00000024082"/>
<dbReference type="GO" id="GO:0005576">
    <property type="term" value="C:extracellular region"/>
    <property type="evidence" value="ECO:0007669"/>
    <property type="project" value="UniProtKB-SubCell"/>
</dbReference>
<dbReference type="GeneTree" id="ENSGT00470000042293"/>
<reference evidence="6" key="2">
    <citation type="submission" date="2025-08" db="UniProtKB">
        <authorList>
            <consortium name="Ensembl"/>
        </authorList>
    </citation>
    <scope>IDENTIFICATION</scope>
</reference>
<evidence type="ECO:0000313" key="7">
    <source>
        <dbReference type="Proteomes" id="UP000265080"/>
    </source>
</evidence>
<comment type="subcellular location">
    <subcellularLocation>
        <location evidence="1">Secreted</location>
    </subcellularLocation>
</comment>
<feature type="domain" description="Granulins" evidence="5">
    <location>
        <begin position="169"/>
        <end position="182"/>
    </location>
</feature>
<dbReference type="PANTHER" id="PTHR12274">
    <property type="entry name" value="GRANULIN"/>
    <property type="match status" value="1"/>
</dbReference>
<dbReference type="InterPro" id="IPR037277">
    <property type="entry name" value="Granulin_sf"/>
</dbReference>
<proteinExistence type="inferred from homology"/>
<evidence type="ECO:0000256" key="2">
    <source>
        <dbReference type="ARBA" id="ARBA00010093"/>
    </source>
</evidence>
<accession>A0A3P8TM09</accession>
<feature type="domain" description="Granulins" evidence="5">
    <location>
        <begin position="68"/>
        <end position="81"/>
    </location>
</feature>
<keyword evidence="7" id="KW-1185">Reference proteome</keyword>
<dbReference type="InterPro" id="IPR039036">
    <property type="entry name" value="Granulin_fam"/>
</dbReference>
<comment type="similarity">
    <text evidence="2">Belongs to the granulin family.</text>
</comment>
<dbReference type="PANTHER" id="PTHR12274:SF7">
    <property type="entry name" value="GRANULINS"/>
    <property type="match status" value="1"/>
</dbReference>
<reference evidence="6 7" key="1">
    <citation type="submission" date="2018-03" db="EMBL/GenBank/DDBJ databases">
        <title>Finding Nemo's genes: A chromosome-scale reference assembly of the genome of the orange clownfish Amphiprion percula.</title>
        <authorList>
            <person name="Lehmann R."/>
        </authorList>
    </citation>
    <scope>NUCLEOTIDE SEQUENCE</scope>
</reference>
<dbReference type="SUPFAM" id="SSF57277">
    <property type="entry name" value="Granulin repeat"/>
    <property type="match status" value="2"/>
</dbReference>
<evidence type="ECO:0000256" key="3">
    <source>
        <dbReference type="ARBA" id="ARBA00022525"/>
    </source>
</evidence>
<evidence type="ECO:0000256" key="4">
    <source>
        <dbReference type="ARBA" id="ARBA00023157"/>
    </source>
</evidence>
<dbReference type="Gene3D" id="2.10.25.160">
    <property type="entry name" value="Granulin"/>
    <property type="match status" value="3"/>
</dbReference>
<evidence type="ECO:0000259" key="5">
    <source>
        <dbReference type="PROSITE" id="PS00799"/>
    </source>
</evidence>
<dbReference type="Pfam" id="PF00396">
    <property type="entry name" value="Granulin"/>
    <property type="match status" value="3"/>
</dbReference>
<evidence type="ECO:0000313" key="6">
    <source>
        <dbReference type="Ensembl" id="ENSAPEP00000024082.1"/>
    </source>
</evidence>
<keyword evidence="4" id="KW-1015">Disulfide bond</keyword>
<reference evidence="6" key="3">
    <citation type="submission" date="2025-09" db="UniProtKB">
        <authorList>
            <consortium name="Ensembl"/>
        </authorList>
    </citation>
    <scope>IDENTIFICATION</scope>
</reference>
<dbReference type="InterPro" id="IPR000118">
    <property type="entry name" value="Granulin"/>
</dbReference>
<organism evidence="6 7">
    <name type="scientific">Amphiprion percula</name>
    <name type="common">Orange clownfish</name>
    <name type="synonym">Lutjanus percula</name>
    <dbReference type="NCBI Taxonomy" id="161767"/>
    <lineage>
        <taxon>Eukaryota</taxon>
        <taxon>Metazoa</taxon>
        <taxon>Chordata</taxon>
        <taxon>Craniata</taxon>
        <taxon>Vertebrata</taxon>
        <taxon>Euteleostomi</taxon>
        <taxon>Actinopterygii</taxon>
        <taxon>Neopterygii</taxon>
        <taxon>Teleostei</taxon>
        <taxon>Neoteleostei</taxon>
        <taxon>Acanthomorphata</taxon>
        <taxon>Ovalentaria</taxon>
        <taxon>Pomacentridae</taxon>
        <taxon>Amphiprion</taxon>
    </lineage>
</organism>